<accession>A0A2U9T8M0</accession>
<evidence type="ECO:0000313" key="3">
    <source>
        <dbReference type="EMBL" id="AWV07715.1"/>
    </source>
</evidence>
<evidence type="ECO:0000313" key="4">
    <source>
        <dbReference type="Proteomes" id="UP000249447"/>
    </source>
</evidence>
<dbReference type="Gene3D" id="3.40.50.2000">
    <property type="entry name" value="Glycogen Phosphorylase B"/>
    <property type="match status" value="2"/>
</dbReference>
<dbReference type="Pfam" id="PF13439">
    <property type="entry name" value="Glyco_transf_4"/>
    <property type="match status" value="1"/>
</dbReference>
<evidence type="ECO:0000259" key="2">
    <source>
        <dbReference type="Pfam" id="PF13439"/>
    </source>
</evidence>
<dbReference type="Pfam" id="PF00534">
    <property type="entry name" value="Glycos_transf_1"/>
    <property type="match status" value="1"/>
</dbReference>
<dbReference type="OrthoDB" id="4611853at2"/>
<feature type="domain" description="Glycosyltransferase subfamily 4-like N-terminal" evidence="2">
    <location>
        <begin position="22"/>
        <end position="212"/>
    </location>
</feature>
<dbReference type="InterPro" id="IPR028098">
    <property type="entry name" value="Glyco_trans_4-like_N"/>
</dbReference>
<dbReference type="EMBL" id="CP029843">
    <property type="protein sequence ID" value="AWV07715.1"/>
    <property type="molecule type" value="Genomic_DNA"/>
</dbReference>
<feature type="domain" description="Glycosyl transferase family 1" evidence="1">
    <location>
        <begin position="221"/>
        <end position="384"/>
    </location>
</feature>
<dbReference type="GO" id="GO:1901135">
    <property type="term" value="P:carbohydrate derivative metabolic process"/>
    <property type="evidence" value="ECO:0007669"/>
    <property type="project" value="UniProtKB-ARBA"/>
</dbReference>
<dbReference type="PANTHER" id="PTHR12526">
    <property type="entry name" value="GLYCOSYLTRANSFERASE"/>
    <property type="match status" value="1"/>
</dbReference>
<gene>
    <name evidence="3" type="ORF">C9I47_2030</name>
</gene>
<reference evidence="3 4" key="1">
    <citation type="submission" date="2018-05" db="EMBL/GenBank/DDBJ databases">
        <title>The complete genome of Lysobacter maris HZ9B, a marine bacterium antagonistic against terrestrial plant pathogens.</title>
        <authorList>
            <person name="Zhang X.-Q."/>
        </authorList>
    </citation>
    <scope>NUCLEOTIDE SEQUENCE [LARGE SCALE GENOMIC DNA]</scope>
    <source>
        <strain evidence="3 4">HZ9B</strain>
    </source>
</reference>
<dbReference type="GO" id="GO:0016757">
    <property type="term" value="F:glycosyltransferase activity"/>
    <property type="evidence" value="ECO:0007669"/>
    <property type="project" value="InterPro"/>
</dbReference>
<proteinExistence type="predicted"/>
<evidence type="ECO:0000259" key="1">
    <source>
        <dbReference type="Pfam" id="PF00534"/>
    </source>
</evidence>
<dbReference type="SUPFAM" id="SSF53756">
    <property type="entry name" value="UDP-Glycosyltransferase/glycogen phosphorylase"/>
    <property type="match status" value="1"/>
</dbReference>
<dbReference type="InterPro" id="IPR001296">
    <property type="entry name" value="Glyco_trans_1"/>
</dbReference>
<keyword evidence="4" id="KW-1185">Reference proteome</keyword>
<organism evidence="3 4">
    <name type="scientific">Marilutibacter maris</name>
    <dbReference type="NCBI Taxonomy" id="1605891"/>
    <lineage>
        <taxon>Bacteria</taxon>
        <taxon>Pseudomonadati</taxon>
        <taxon>Pseudomonadota</taxon>
        <taxon>Gammaproteobacteria</taxon>
        <taxon>Lysobacterales</taxon>
        <taxon>Lysobacteraceae</taxon>
        <taxon>Marilutibacter</taxon>
    </lineage>
</organism>
<protein>
    <submittedName>
        <fullName evidence="3">Glycosyltransferase, group 1 family protein</fullName>
    </submittedName>
</protein>
<dbReference type="KEGG" id="lmb:C9I47_2030"/>
<dbReference type="AlphaFoldDB" id="A0A2U9T8M0"/>
<name>A0A2U9T8M0_9GAMM</name>
<dbReference type="RefSeq" id="WP_111266796.1">
    <property type="nucleotide sequence ID" value="NZ_CP029843.1"/>
</dbReference>
<dbReference type="Proteomes" id="UP000249447">
    <property type="component" value="Chromosome"/>
</dbReference>
<sequence>MNRTRPLTRVVYVVSLFPCVSETFIVREIGALIARGVDVRIISLKKPSKDLVQTDSAALLDRVRHPLPWPAAVAGVARECVRAPATVLRAAGLVVIDGWRRPMVALKSLAALFRALQHARWLRDFDPQVIHAHWATYPSTAAWALARLTDRPFSFTSHAHDIYVENQLLAHKITDAALAVTISRFNVDWLSARATPAARDKLRIVHCGVDMENSPWQAGARDARSILAVGRLDPVKGFETLVDAIALLAQQGIDVDCRLVGTGPLEQVLRRRAGERGVADRIEFTGAQPQERIRDWMRSATMFALPSQVAADGNRDGIPVALMEAMASGCPVISTRVSGIPELIEHDRNGLLVEPRDPAALADAIRSLMADPALRSRLALQARRHIEAQFDARKEAGRLHALMQEAADAA</sequence>
<keyword evidence="3" id="KW-0808">Transferase</keyword>